<dbReference type="InterPro" id="IPR035093">
    <property type="entry name" value="RelE/ParE_toxin_dom_sf"/>
</dbReference>
<dbReference type="EMBL" id="FR695872">
    <property type="protein sequence ID" value="CBX29650.1"/>
    <property type="molecule type" value="Genomic_DNA"/>
</dbReference>
<gene>
    <name evidence="2" type="ORF">N47_J06310</name>
</gene>
<dbReference type="PANTHER" id="PTHR38813">
    <property type="match status" value="1"/>
</dbReference>
<name>E1YGF6_9BACT</name>
<sequence length="83" mass="9770">MKINIRQSAIKDLKKIVGTDKKRIHDKILELENFPNVSNLKRLTNFEPAYRARVGDYRILFDVGKDTIEIGRVLHRKDSYKKT</sequence>
<dbReference type="InterPro" id="IPR007712">
    <property type="entry name" value="RelE/ParE_toxin"/>
</dbReference>
<dbReference type="Gene3D" id="3.30.2310.20">
    <property type="entry name" value="RelE-like"/>
    <property type="match status" value="1"/>
</dbReference>
<dbReference type="InterPro" id="IPR052747">
    <property type="entry name" value="TA_system_RelE_toxin"/>
</dbReference>
<organism evidence="2">
    <name type="scientific">uncultured Desulfobacterium sp</name>
    <dbReference type="NCBI Taxonomy" id="201089"/>
    <lineage>
        <taxon>Bacteria</taxon>
        <taxon>Pseudomonadati</taxon>
        <taxon>Thermodesulfobacteriota</taxon>
        <taxon>Desulfobacteria</taxon>
        <taxon>Desulfobacterales</taxon>
        <taxon>Desulfobacteriaceae</taxon>
        <taxon>Desulfobacterium</taxon>
        <taxon>environmental samples</taxon>
    </lineage>
</organism>
<dbReference type="SUPFAM" id="SSF143011">
    <property type="entry name" value="RelE-like"/>
    <property type="match status" value="1"/>
</dbReference>
<evidence type="ECO:0000256" key="1">
    <source>
        <dbReference type="ARBA" id="ARBA00022649"/>
    </source>
</evidence>
<keyword evidence="1" id="KW-1277">Toxin-antitoxin system</keyword>
<accession>E1YGF6</accession>
<dbReference type="PANTHER" id="PTHR38813:SF1">
    <property type="entry name" value="TOXIN RELE1-RELATED"/>
    <property type="match status" value="1"/>
</dbReference>
<protein>
    <submittedName>
        <fullName evidence="2">Uncharacterized protein MJ1103</fullName>
    </submittedName>
</protein>
<reference evidence="2" key="1">
    <citation type="journal article" date="2011" name="Environ. Microbiol.">
        <title>Genomic insights into the metabolic potential of the polycyclic aromatic hydrocarbon degrading sulfate-reducing Deltaproteobacterium N47.</title>
        <authorList>
            <person name="Bergmann F."/>
            <person name="Selesi D."/>
            <person name="Weinmaier T."/>
            <person name="Tischler P."/>
            <person name="Rattei T."/>
            <person name="Meckenstock R.U."/>
        </authorList>
    </citation>
    <scope>NUCLEOTIDE SEQUENCE</scope>
</reference>
<evidence type="ECO:0000313" key="2">
    <source>
        <dbReference type="EMBL" id="CBX29650.1"/>
    </source>
</evidence>
<dbReference type="AlphaFoldDB" id="E1YGF6"/>
<dbReference type="Pfam" id="PF05016">
    <property type="entry name" value="ParE_toxin"/>
    <property type="match status" value="1"/>
</dbReference>
<proteinExistence type="predicted"/>